<evidence type="ECO:0000313" key="12">
    <source>
        <dbReference type="Proteomes" id="UP001651880"/>
    </source>
</evidence>
<dbReference type="EMBL" id="JAJEKE010000001">
    <property type="protein sequence ID" value="MCQ1527991.1"/>
    <property type="molecule type" value="Genomic_DNA"/>
</dbReference>
<evidence type="ECO:0000256" key="6">
    <source>
        <dbReference type="ARBA" id="ARBA00022692"/>
    </source>
</evidence>
<comment type="similarity">
    <text evidence="3 10">Belongs to the FliL family.</text>
</comment>
<evidence type="ECO:0000256" key="5">
    <source>
        <dbReference type="ARBA" id="ARBA00022500"/>
    </source>
</evidence>
<evidence type="ECO:0000256" key="2">
    <source>
        <dbReference type="ARBA" id="ARBA00004162"/>
    </source>
</evidence>
<keyword evidence="8 10" id="KW-1133">Transmembrane helix</keyword>
<evidence type="ECO:0000256" key="7">
    <source>
        <dbReference type="ARBA" id="ARBA00022779"/>
    </source>
</evidence>
<reference evidence="11 12" key="1">
    <citation type="submission" date="2021-10" db="EMBL/GenBank/DDBJ databases">
        <title>Lutispora strain m25 sp. nov., a thermophilic, non-spore-forming bacterium isolated from a lab-scale methanogenic bioreactor digesting anaerobic sludge.</title>
        <authorList>
            <person name="El Houari A."/>
            <person name="Mcdonald J."/>
        </authorList>
    </citation>
    <scope>NUCLEOTIDE SEQUENCE [LARGE SCALE GENOMIC DNA]</scope>
    <source>
        <strain evidence="12">m25</strain>
    </source>
</reference>
<keyword evidence="11" id="KW-0969">Cilium</keyword>
<keyword evidence="9 10" id="KW-0472">Membrane</keyword>
<dbReference type="InterPro" id="IPR005503">
    <property type="entry name" value="FliL"/>
</dbReference>
<comment type="function">
    <text evidence="1 10">Controls the rotational direction of flagella during chemotaxis.</text>
</comment>
<gene>
    <name evidence="11" type="ORF">LJD61_00300</name>
</gene>
<evidence type="ECO:0000256" key="3">
    <source>
        <dbReference type="ARBA" id="ARBA00008281"/>
    </source>
</evidence>
<name>A0ABT1NCD2_9FIRM</name>
<keyword evidence="4 10" id="KW-1003">Cell membrane</keyword>
<keyword evidence="11" id="KW-0966">Cell projection</keyword>
<protein>
    <recommendedName>
        <fullName evidence="10">Flagellar protein FliL</fullName>
    </recommendedName>
</protein>
<keyword evidence="12" id="KW-1185">Reference proteome</keyword>
<keyword evidence="11" id="KW-0282">Flagellum</keyword>
<evidence type="ECO:0000256" key="8">
    <source>
        <dbReference type="ARBA" id="ARBA00022989"/>
    </source>
</evidence>
<keyword evidence="6 10" id="KW-0812">Transmembrane</keyword>
<dbReference type="PANTHER" id="PTHR35091">
    <property type="entry name" value="FLAGELLAR PROTEIN FLIL"/>
    <property type="match status" value="1"/>
</dbReference>
<dbReference type="RefSeq" id="WP_255225506.1">
    <property type="nucleotide sequence ID" value="NZ_JAJEKE010000001.1"/>
</dbReference>
<evidence type="ECO:0000256" key="4">
    <source>
        <dbReference type="ARBA" id="ARBA00022475"/>
    </source>
</evidence>
<sequence>MENKKTLLIIVIALLIFIIIASGFGLYFIINSNAEKEDLLKVDKKIIMYSFEDSFISNVKDSKRILKITIKVELANSKIEDIITARNPEIRNEINLILREKNEEDLSGSEGQLKLQTEILEALRKLLKTEKILNVYFDEFIIN</sequence>
<dbReference type="Pfam" id="PF03748">
    <property type="entry name" value="FliL"/>
    <property type="match status" value="1"/>
</dbReference>
<keyword evidence="7 10" id="KW-0283">Flagellar rotation</keyword>
<keyword evidence="5 10" id="KW-0145">Chemotaxis</keyword>
<comment type="subcellular location">
    <subcellularLocation>
        <location evidence="2">Cell membrane</location>
        <topology evidence="2">Single-pass membrane protein</topology>
    </subcellularLocation>
</comment>
<evidence type="ECO:0000256" key="10">
    <source>
        <dbReference type="RuleBase" id="RU364125"/>
    </source>
</evidence>
<organism evidence="11 12">
    <name type="scientific">Lutispora saccharofermentans</name>
    <dbReference type="NCBI Taxonomy" id="3024236"/>
    <lineage>
        <taxon>Bacteria</taxon>
        <taxon>Bacillati</taxon>
        <taxon>Bacillota</taxon>
        <taxon>Clostridia</taxon>
        <taxon>Lutisporales</taxon>
        <taxon>Lutisporaceae</taxon>
        <taxon>Lutispora</taxon>
    </lineage>
</organism>
<evidence type="ECO:0000313" key="11">
    <source>
        <dbReference type="EMBL" id="MCQ1527991.1"/>
    </source>
</evidence>
<proteinExistence type="inferred from homology"/>
<dbReference type="Proteomes" id="UP001651880">
    <property type="component" value="Unassembled WGS sequence"/>
</dbReference>
<evidence type="ECO:0000256" key="1">
    <source>
        <dbReference type="ARBA" id="ARBA00002254"/>
    </source>
</evidence>
<feature type="transmembrane region" description="Helical" evidence="10">
    <location>
        <begin position="7"/>
        <end position="30"/>
    </location>
</feature>
<evidence type="ECO:0000256" key="9">
    <source>
        <dbReference type="ARBA" id="ARBA00023136"/>
    </source>
</evidence>
<comment type="caution">
    <text evidence="11">The sequence shown here is derived from an EMBL/GenBank/DDBJ whole genome shotgun (WGS) entry which is preliminary data.</text>
</comment>
<accession>A0ABT1NCD2</accession>
<dbReference type="PANTHER" id="PTHR35091:SF2">
    <property type="entry name" value="FLAGELLAR PROTEIN FLIL"/>
    <property type="match status" value="1"/>
</dbReference>